<dbReference type="Proteomes" id="UP000053904">
    <property type="component" value="Unassembled WGS sequence"/>
</dbReference>
<proteinExistence type="predicted"/>
<protein>
    <recommendedName>
        <fullName evidence="5">DUF11 domain-containing protein</fullName>
    </recommendedName>
</protein>
<name>A0A117LZG2_9BACT</name>
<sequence>MKDKFLLPLMEEVRRVSTTSEKKKSTTLLIIIAAILGIGLIISAVYFYTLDEPEDEQVITDTTCGCYYIDPEVVSECGDPRRGFSFELNTVPSNQTCTAPCSIDKLSTNLLNSTTQQDLYQVCPIQVIQDSRCTEMTIKDSAGKIVTGKIPADEKELTIEAKFDAVYTDHKFVINNQEIEPDSISPDSLTITKTYTELDTSTLNIFATASDASANQINSPICRRLIEVEQTTSASVSTMQVQTRKDEDTYKVSRIKIGIGNIDDTAQLTIRFSFNLEDSTVGDLSMTDGFTIDSAKGEISILEQDLYNSENFSTDLNFSQLDRKVGNIGITAEVRSETEVIGTVDTSFNFPQIDPTSEELQEAEESKFRVSKTSNVSCLERVTPDNVAEFTLKTVNDSTTAQIIYSVKDKLPLGFTYVADSTKVNGVKVDDAEFVTTTDVGETQEVVWEKTGGWSVNSGQTLTIVFMSEAGEDALTGENQNEVVITPAEIPSDPETLRAELVLNVAQSCTGEETPTDDETPVVEEPDSETTPETGIFDSVIGRILLGILVVLVGWYIYSRPMGQAMMEKLINSGAYKEAEVFSWRIFNPKKYFETKLVRKVSKSKKRKS</sequence>
<keyword evidence="2" id="KW-0472">Membrane</keyword>
<evidence type="ECO:0000313" key="3">
    <source>
        <dbReference type="EMBL" id="KUK75910.1"/>
    </source>
</evidence>
<feature type="transmembrane region" description="Helical" evidence="2">
    <location>
        <begin position="540"/>
        <end position="558"/>
    </location>
</feature>
<feature type="transmembrane region" description="Helical" evidence="2">
    <location>
        <begin position="28"/>
        <end position="48"/>
    </location>
</feature>
<dbReference type="EMBL" id="LGGO01000242">
    <property type="protein sequence ID" value="KUK75910.1"/>
    <property type="molecule type" value="Genomic_DNA"/>
</dbReference>
<evidence type="ECO:0000256" key="1">
    <source>
        <dbReference type="SAM" id="MobiDB-lite"/>
    </source>
</evidence>
<evidence type="ECO:0000313" key="4">
    <source>
        <dbReference type="Proteomes" id="UP000053904"/>
    </source>
</evidence>
<gene>
    <name evidence="3" type="ORF">XD93_1203</name>
</gene>
<organism evidence="3 4">
    <name type="scientific">candidate division WS6 bacterium 34_10</name>
    <dbReference type="NCBI Taxonomy" id="1641389"/>
    <lineage>
        <taxon>Bacteria</taxon>
        <taxon>Candidatus Dojkabacteria</taxon>
    </lineage>
</organism>
<feature type="region of interest" description="Disordered" evidence="1">
    <location>
        <begin position="510"/>
        <end position="534"/>
    </location>
</feature>
<dbReference type="AlphaFoldDB" id="A0A117LZG2"/>
<keyword evidence="2" id="KW-0812">Transmembrane</keyword>
<feature type="compositionally biased region" description="Acidic residues" evidence="1">
    <location>
        <begin position="514"/>
        <end position="530"/>
    </location>
</feature>
<evidence type="ECO:0000256" key="2">
    <source>
        <dbReference type="SAM" id="Phobius"/>
    </source>
</evidence>
<accession>A0A117LZG2</accession>
<keyword evidence="2" id="KW-1133">Transmembrane helix</keyword>
<comment type="caution">
    <text evidence="3">The sequence shown here is derived from an EMBL/GenBank/DDBJ whole genome shotgun (WGS) entry which is preliminary data.</text>
</comment>
<evidence type="ECO:0008006" key="5">
    <source>
        <dbReference type="Google" id="ProtNLM"/>
    </source>
</evidence>
<reference evidence="4" key="1">
    <citation type="journal article" date="2015" name="MBio">
        <title>Genome-Resolved Metagenomic Analysis Reveals Roles for Candidate Phyla and Other Microbial Community Members in Biogeochemical Transformations in Oil Reservoirs.</title>
        <authorList>
            <person name="Hu P."/>
            <person name="Tom L."/>
            <person name="Singh A."/>
            <person name="Thomas B.C."/>
            <person name="Baker B.J."/>
            <person name="Piceno Y.M."/>
            <person name="Andersen G.L."/>
            <person name="Banfield J.F."/>
        </authorList>
    </citation>
    <scope>NUCLEOTIDE SEQUENCE [LARGE SCALE GENOMIC DNA]</scope>
</reference>